<feature type="compositionally biased region" description="Pro residues" evidence="15">
    <location>
        <begin position="73"/>
        <end position="91"/>
    </location>
</feature>
<dbReference type="FunFam" id="1.20.140.150:FF:000004">
    <property type="entry name" value="Voltage-dependent calcium channel gamma-4 subunit"/>
    <property type="match status" value="1"/>
</dbReference>
<evidence type="ECO:0000256" key="1">
    <source>
        <dbReference type="ARBA" id="ARBA00004651"/>
    </source>
</evidence>
<keyword evidence="5" id="KW-0597">Phosphoprotein</keyword>
<evidence type="ECO:0000256" key="12">
    <source>
        <dbReference type="ARBA" id="ARBA00023065"/>
    </source>
</evidence>
<evidence type="ECO:0000256" key="2">
    <source>
        <dbReference type="ARBA" id="ARBA00007111"/>
    </source>
</evidence>
<dbReference type="GO" id="GO:0098970">
    <property type="term" value="P:postsynaptic neurotransmitter receptor diffusion trapping"/>
    <property type="evidence" value="ECO:0007669"/>
    <property type="project" value="TreeGrafter"/>
</dbReference>
<evidence type="ECO:0000256" key="9">
    <source>
        <dbReference type="ARBA" id="ARBA00022837"/>
    </source>
</evidence>
<feature type="compositionally biased region" description="Pro residues" evidence="15">
    <location>
        <begin position="766"/>
        <end position="779"/>
    </location>
</feature>
<feature type="transmembrane region" description="Helical" evidence="16">
    <location>
        <begin position="513"/>
        <end position="535"/>
    </location>
</feature>
<dbReference type="GO" id="GO:0051968">
    <property type="term" value="P:positive regulation of synaptic transmission, glutamatergic"/>
    <property type="evidence" value="ECO:0007669"/>
    <property type="project" value="TreeGrafter"/>
</dbReference>
<dbReference type="InterPro" id="IPR004031">
    <property type="entry name" value="PMP22/EMP/MP20/Claudin"/>
</dbReference>
<feature type="transmembrane region" description="Helical" evidence="16">
    <location>
        <begin position="587"/>
        <end position="611"/>
    </location>
</feature>
<keyword evidence="7" id="KW-0107">Calcium channel</keyword>
<accession>A0A5E4A982</accession>
<dbReference type="Pfam" id="PF00822">
    <property type="entry name" value="PMP22_Claudin"/>
    <property type="match status" value="1"/>
</dbReference>
<feature type="compositionally biased region" description="Low complexity" evidence="15">
    <location>
        <begin position="660"/>
        <end position="674"/>
    </location>
</feature>
<evidence type="ECO:0000256" key="6">
    <source>
        <dbReference type="ARBA" id="ARBA00022568"/>
    </source>
</evidence>
<keyword evidence="11 16" id="KW-1133">Transmembrane helix</keyword>
<organism evidence="17 18">
    <name type="scientific">Marmota monax</name>
    <name type="common">Woodchuck</name>
    <dbReference type="NCBI Taxonomy" id="9995"/>
    <lineage>
        <taxon>Eukaryota</taxon>
        <taxon>Metazoa</taxon>
        <taxon>Chordata</taxon>
        <taxon>Craniata</taxon>
        <taxon>Vertebrata</taxon>
        <taxon>Euteleostomi</taxon>
        <taxon>Mammalia</taxon>
        <taxon>Eutheria</taxon>
        <taxon>Euarchontoglires</taxon>
        <taxon>Glires</taxon>
        <taxon>Rodentia</taxon>
        <taxon>Sciuromorpha</taxon>
        <taxon>Sciuridae</taxon>
        <taxon>Xerinae</taxon>
        <taxon>Marmotini</taxon>
        <taxon>Marmota</taxon>
    </lineage>
</organism>
<evidence type="ECO:0000256" key="11">
    <source>
        <dbReference type="ARBA" id="ARBA00022989"/>
    </source>
</evidence>
<dbReference type="EMBL" id="CABDUW010000033">
    <property type="protein sequence ID" value="VTJ53833.1"/>
    <property type="molecule type" value="Genomic_DNA"/>
</dbReference>
<dbReference type="GO" id="GO:0019226">
    <property type="term" value="P:transmission of nerve impulse"/>
    <property type="evidence" value="ECO:0007669"/>
    <property type="project" value="TreeGrafter"/>
</dbReference>
<dbReference type="GO" id="GO:0016247">
    <property type="term" value="F:channel regulator activity"/>
    <property type="evidence" value="ECO:0007669"/>
    <property type="project" value="TreeGrafter"/>
</dbReference>
<reference evidence="17" key="1">
    <citation type="submission" date="2019-04" db="EMBL/GenBank/DDBJ databases">
        <authorList>
            <person name="Alioto T."/>
            <person name="Alioto T."/>
        </authorList>
    </citation>
    <scope>NUCLEOTIDE SEQUENCE [LARGE SCALE GENOMIC DNA]</scope>
</reference>
<protein>
    <recommendedName>
        <fullName evidence="19">Voltage-dependent calcium channel gamma-8 subunit</fullName>
    </recommendedName>
</protein>
<evidence type="ECO:0000256" key="8">
    <source>
        <dbReference type="ARBA" id="ARBA00022692"/>
    </source>
</evidence>
<comment type="caution">
    <text evidence="17">The sequence shown here is derived from an EMBL/GenBank/DDBJ whole genome shotgun (WGS) entry which is preliminary data.</text>
</comment>
<evidence type="ECO:0000256" key="7">
    <source>
        <dbReference type="ARBA" id="ARBA00022673"/>
    </source>
</evidence>
<feature type="transmembrane region" description="Helical" evidence="16">
    <location>
        <begin position="541"/>
        <end position="566"/>
    </location>
</feature>
<feature type="region of interest" description="Disordered" evidence="15">
    <location>
        <begin position="68"/>
        <end position="93"/>
    </location>
</feature>
<evidence type="ECO:0000256" key="5">
    <source>
        <dbReference type="ARBA" id="ARBA00022553"/>
    </source>
</evidence>
<dbReference type="PANTHER" id="PTHR12107">
    <property type="entry name" value="VOLTAGE-DEPENDENT CALCIUM CHANNEL GAMMA SUBUNIT"/>
    <property type="match status" value="1"/>
</dbReference>
<keyword evidence="14" id="KW-0407">Ion channel</keyword>
<keyword evidence="8 16" id="KW-0812">Transmembrane</keyword>
<dbReference type="PRINTS" id="PR01792">
    <property type="entry name" value="VDCCGAMMA"/>
</dbReference>
<dbReference type="GO" id="GO:0005245">
    <property type="term" value="F:voltage-gated calcium channel activity"/>
    <property type="evidence" value="ECO:0007669"/>
    <property type="project" value="TreeGrafter"/>
</dbReference>
<dbReference type="GO" id="GO:0032281">
    <property type="term" value="C:AMPA glutamate receptor complex"/>
    <property type="evidence" value="ECO:0007669"/>
    <property type="project" value="TreeGrafter"/>
</dbReference>
<evidence type="ECO:0000256" key="4">
    <source>
        <dbReference type="ARBA" id="ARBA00022475"/>
    </source>
</evidence>
<dbReference type="PANTHER" id="PTHR12107:SF2">
    <property type="entry name" value="VOLTAGE-DEPENDENT CALCIUM CHANNEL GAMMA-8 SUBUNIT"/>
    <property type="match status" value="1"/>
</dbReference>
<sequence length="803" mass="82638">MTLSLVLLPFCYSVPDPPSSPLPQPSPTPSLGFSLRVSVSVPFSPRLASATQTLPPILSLPPSISSRRLPIPQQLPSPSLPPPSLSRPPAPHFTQRHENQITLTPGGAQTQSCPSSPSASAPPFLLRLLISPLPGRTPGSLIAGGGGSCENWEPKGLFWGGVGGGAGHPCPVHRRVDLSITEVVGAQQWGGTSPGSQAHPVEPEISQDSRGGCAGGQGPGRRGREAGEGLALARKERKGPRPSTRTEARDTRSSVPRAQEGAVWAGRSCSPVAMETPPLDNLSQQPLLGGPGLGPADGGRRARGNWEAKVTLQGDLGLGVDPLLDGDQGGRSFFKGGQSFPGGRGGGLGEPRFCLRCDPPPAAGTAPPPLPRWWPTAPRLPVVKLESLKRWNEERGLWCEKGVQVLLTTVGAFAAFGLMTIAISTDYWLYTRALICNTTNLTAGDDGPQHRGGGGASEKKDPGGLTHSGLWRICCLEGLKRGVCVKINHFPEDTDYDHDSAEYLLRVVRASSIFPILSAILLLLGGVCVAASRVYKSKRNIILGAGILFVAAGLSNIIGVIVYISANAGEPGPKRDEEKKNHYSYGWSFYFGGLSFILAEVIGVLAVNIYIERSREAHCQSRSDLLKAGGGAGGSGGSGPSAILRLPSYRFRYRRRSRSSSRSSEPSPSRDASPGGAGGPGFASTDISMYTLSRDPSKGSVAAGLAGAGGGGAGAYGGAAGGGGGGGGGGAGAERDRGGAPGFLTLHNAFPKEAGGGVTVTVTGPPAAPAPAPPAPAAPAPGTLAKEAAASNTNTLNRKTTPV</sequence>
<evidence type="ECO:0000313" key="18">
    <source>
        <dbReference type="Proteomes" id="UP000335636"/>
    </source>
</evidence>
<dbReference type="InterPro" id="IPR008368">
    <property type="entry name" value="VDCC_gsu"/>
</dbReference>
<evidence type="ECO:0000256" key="13">
    <source>
        <dbReference type="ARBA" id="ARBA00023136"/>
    </source>
</evidence>
<gene>
    <name evidence="17" type="ORF">MONAX_5E016380</name>
</gene>
<evidence type="ECO:0000256" key="10">
    <source>
        <dbReference type="ARBA" id="ARBA00022882"/>
    </source>
</evidence>
<keyword evidence="18" id="KW-1185">Reference proteome</keyword>
<comment type="similarity">
    <text evidence="2">Belongs to the PMP-22/EMP/MP20 family. CACNG subfamily.</text>
</comment>
<name>A0A5E4A982_MARMO</name>
<evidence type="ECO:0000256" key="16">
    <source>
        <dbReference type="SAM" id="Phobius"/>
    </source>
</evidence>
<feature type="region of interest" description="Disordered" evidence="15">
    <location>
        <begin position="655"/>
        <end position="687"/>
    </location>
</feature>
<dbReference type="Gene3D" id="1.20.140.150">
    <property type="match status" value="1"/>
</dbReference>
<feature type="compositionally biased region" description="Gly residues" evidence="15">
    <location>
        <begin position="722"/>
        <end position="732"/>
    </location>
</feature>
<dbReference type="PRINTS" id="PR01796">
    <property type="entry name" value="VDCCGAMMA8"/>
</dbReference>
<keyword evidence="12" id="KW-0406">Ion transport</keyword>
<keyword evidence="3" id="KW-0813">Transport</keyword>
<feature type="region of interest" description="Disordered" evidence="15">
    <location>
        <begin position="188"/>
        <end position="263"/>
    </location>
</feature>
<keyword evidence="9" id="KW-0106">Calcium</keyword>
<comment type="subcellular location">
    <subcellularLocation>
        <location evidence="1">Cell membrane</location>
        <topology evidence="1">Multi-pass membrane protein</topology>
    </subcellularLocation>
</comment>
<dbReference type="Proteomes" id="UP000335636">
    <property type="component" value="Unassembled WGS sequence"/>
</dbReference>
<feature type="region of interest" description="Disordered" evidence="15">
    <location>
        <begin position="722"/>
        <end position="803"/>
    </location>
</feature>
<proteinExistence type="inferred from homology"/>
<dbReference type="InterPro" id="IPR051072">
    <property type="entry name" value="CACNG_subunit"/>
</dbReference>
<keyword evidence="10" id="KW-0851">Voltage-gated channel</keyword>
<dbReference type="GO" id="GO:0099590">
    <property type="term" value="P:neurotransmitter receptor internalization"/>
    <property type="evidence" value="ECO:0007669"/>
    <property type="project" value="TreeGrafter"/>
</dbReference>
<keyword evidence="6" id="KW-0109">Calcium transport</keyword>
<dbReference type="AlphaFoldDB" id="A0A5E4A982"/>
<evidence type="ECO:0000256" key="15">
    <source>
        <dbReference type="SAM" id="MobiDB-lite"/>
    </source>
</evidence>
<dbReference type="GO" id="GO:0098943">
    <property type="term" value="P:neurotransmitter receptor transport, postsynaptic endosome to lysosome"/>
    <property type="evidence" value="ECO:0007669"/>
    <property type="project" value="TreeGrafter"/>
</dbReference>
<dbReference type="GO" id="GO:0098839">
    <property type="term" value="C:postsynaptic density membrane"/>
    <property type="evidence" value="ECO:0007669"/>
    <property type="project" value="TreeGrafter"/>
</dbReference>
<evidence type="ECO:0000256" key="14">
    <source>
        <dbReference type="ARBA" id="ARBA00023303"/>
    </source>
</evidence>
<feature type="compositionally biased region" description="Polar residues" evidence="15">
    <location>
        <begin position="790"/>
        <end position="803"/>
    </location>
</feature>
<dbReference type="InterPro" id="IPR008372">
    <property type="entry name" value="VDCC_g8su"/>
</dbReference>
<keyword evidence="13 16" id="KW-0472">Membrane</keyword>
<evidence type="ECO:0000313" key="17">
    <source>
        <dbReference type="EMBL" id="VTJ53833.1"/>
    </source>
</evidence>
<evidence type="ECO:0000256" key="3">
    <source>
        <dbReference type="ARBA" id="ARBA00022448"/>
    </source>
</evidence>
<evidence type="ECO:0008006" key="19">
    <source>
        <dbReference type="Google" id="ProtNLM"/>
    </source>
</evidence>
<keyword evidence="4" id="KW-1003">Cell membrane</keyword>